<dbReference type="CDD" id="cd00737">
    <property type="entry name" value="lyz_endolysin_autolysin"/>
    <property type="match status" value="1"/>
</dbReference>
<dbReference type="GO" id="GO:0031640">
    <property type="term" value="P:killing of cells of another organism"/>
    <property type="evidence" value="ECO:0007669"/>
    <property type="project" value="UniProtKB-KW"/>
</dbReference>
<dbReference type="Proteomes" id="UP000324800">
    <property type="component" value="Unassembled WGS sequence"/>
</dbReference>
<evidence type="ECO:0000256" key="7">
    <source>
        <dbReference type="SAM" id="SignalP"/>
    </source>
</evidence>
<proteinExistence type="inferred from homology"/>
<dbReference type="Pfam" id="PF00959">
    <property type="entry name" value="Phage_lysozyme"/>
    <property type="match status" value="1"/>
</dbReference>
<dbReference type="SMR" id="A0A5J4X7D3"/>
<dbReference type="OrthoDB" id="6338733at2759"/>
<evidence type="ECO:0000256" key="5">
    <source>
        <dbReference type="ARBA" id="ARBA00023200"/>
    </source>
</evidence>
<feature type="signal peptide" evidence="7">
    <location>
        <begin position="1"/>
        <end position="20"/>
    </location>
</feature>
<evidence type="ECO:0000256" key="3">
    <source>
        <dbReference type="ARBA" id="ARBA00022638"/>
    </source>
</evidence>
<dbReference type="EMBL" id="SNRW01000220">
    <property type="protein sequence ID" value="KAA6402535.1"/>
    <property type="molecule type" value="Genomic_DNA"/>
</dbReference>
<dbReference type="InterPro" id="IPR002196">
    <property type="entry name" value="Glyco_hydro_24"/>
</dbReference>
<protein>
    <submittedName>
        <fullName evidence="8">Putative lysozyme</fullName>
    </submittedName>
</protein>
<dbReference type="InterPro" id="IPR034690">
    <property type="entry name" value="Endolysin_T4_type"/>
</dbReference>
<evidence type="ECO:0000256" key="6">
    <source>
        <dbReference type="ARBA" id="ARBA00023295"/>
    </source>
</evidence>
<keyword evidence="5" id="KW-1035">Host cytoplasm</keyword>
<dbReference type="GO" id="GO:0009253">
    <property type="term" value="P:peptidoglycan catabolic process"/>
    <property type="evidence" value="ECO:0007669"/>
    <property type="project" value="InterPro"/>
</dbReference>
<evidence type="ECO:0000256" key="2">
    <source>
        <dbReference type="ARBA" id="ARBA00022529"/>
    </source>
</evidence>
<dbReference type="InterPro" id="IPR023346">
    <property type="entry name" value="Lysozyme-like_dom_sf"/>
</dbReference>
<evidence type="ECO:0000313" key="8">
    <source>
        <dbReference type="EMBL" id="KAA6402535.1"/>
    </source>
</evidence>
<evidence type="ECO:0000313" key="9">
    <source>
        <dbReference type="Proteomes" id="UP000324800"/>
    </source>
</evidence>
<name>A0A5J4X7D3_9EUKA</name>
<dbReference type="GO" id="GO:0016998">
    <property type="term" value="P:cell wall macromolecule catabolic process"/>
    <property type="evidence" value="ECO:0007669"/>
    <property type="project" value="InterPro"/>
</dbReference>
<dbReference type="SUPFAM" id="SSF53955">
    <property type="entry name" value="Lysozyme-like"/>
    <property type="match status" value="1"/>
</dbReference>
<dbReference type="InterPro" id="IPR033907">
    <property type="entry name" value="Endolysin_autolysin"/>
</dbReference>
<sequence length="185" mass="20382">MLVALVQLAVFVSIASCSTGTYLPKQDISKLKPSQNIVDFVKGFEGLNLTAYTCPAGIWTIGYGHTKNVKKGDQITLQQANQFLTEDLTDSGKQMVKIVKVPMTQNQYDSLVSFTFNLGIGNLQSSTLLRKLNAGDDKGASEEFLKWNHARVGGVLKVLDGLTKRRKAEKDLFLTALNLNNDKKQ</sequence>
<dbReference type="Gene3D" id="1.10.530.40">
    <property type="match status" value="1"/>
</dbReference>
<organism evidence="8 9">
    <name type="scientific">Streblomastix strix</name>
    <dbReference type="NCBI Taxonomy" id="222440"/>
    <lineage>
        <taxon>Eukaryota</taxon>
        <taxon>Metamonada</taxon>
        <taxon>Preaxostyla</taxon>
        <taxon>Oxymonadida</taxon>
        <taxon>Streblomastigidae</taxon>
        <taxon>Streblomastix</taxon>
    </lineage>
</organism>
<keyword evidence="6" id="KW-0326">Glycosidase</keyword>
<dbReference type="GO" id="GO:0042742">
    <property type="term" value="P:defense response to bacterium"/>
    <property type="evidence" value="ECO:0007669"/>
    <property type="project" value="UniProtKB-KW"/>
</dbReference>
<gene>
    <name evidence="8" type="ORF">EZS28_001943</name>
</gene>
<dbReference type="InterPro" id="IPR023347">
    <property type="entry name" value="Lysozyme_dom_sf"/>
</dbReference>
<keyword evidence="3" id="KW-0081">Bacteriolytic enzyme</keyword>
<dbReference type="PANTHER" id="PTHR38107">
    <property type="match status" value="1"/>
</dbReference>
<keyword evidence="7" id="KW-0732">Signal</keyword>
<feature type="chain" id="PRO_5023856501" evidence="7">
    <location>
        <begin position="21"/>
        <end position="185"/>
    </location>
</feature>
<keyword evidence="2" id="KW-0929">Antimicrobial</keyword>
<dbReference type="HAMAP" id="MF_04110">
    <property type="entry name" value="ENDOLYSIN_T4"/>
    <property type="match status" value="1"/>
</dbReference>
<evidence type="ECO:0000256" key="1">
    <source>
        <dbReference type="ARBA" id="ARBA00000632"/>
    </source>
</evidence>
<dbReference type="PANTHER" id="PTHR38107:SF3">
    <property type="entry name" value="LYSOZYME RRRD-RELATED"/>
    <property type="match status" value="1"/>
</dbReference>
<dbReference type="AlphaFoldDB" id="A0A5J4X7D3"/>
<accession>A0A5J4X7D3</accession>
<reference evidence="8 9" key="1">
    <citation type="submission" date="2019-03" db="EMBL/GenBank/DDBJ databases">
        <title>Single cell metagenomics reveals metabolic interactions within the superorganism composed of flagellate Streblomastix strix and complex community of Bacteroidetes bacteria on its surface.</title>
        <authorList>
            <person name="Treitli S.C."/>
            <person name="Kolisko M."/>
            <person name="Husnik F."/>
            <person name="Keeling P."/>
            <person name="Hampl V."/>
        </authorList>
    </citation>
    <scope>NUCLEOTIDE SEQUENCE [LARGE SCALE GENOMIC DNA]</scope>
    <source>
        <strain evidence="8">ST1C</strain>
    </source>
</reference>
<evidence type="ECO:0000256" key="4">
    <source>
        <dbReference type="ARBA" id="ARBA00022801"/>
    </source>
</evidence>
<dbReference type="GO" id="GO:0003796">
    <property type="term" value="F:lysozyme activity"/>
    <property type="evidence" value="ECO:0007669"/>
    <property type="project" value="UniProtKB-EC"/>
</dbReference>
<dbReference type="InterPro" id="IPR051018">
    <property type="entry name" value="Bacteriophage_GH24"/>
</dbReference>
<keyword evidence="4" id="KW-0378">Hydrolase</keyword>
<comment type="catalytic activity">
    <reaction evidence="1">
        <text>Hydrolysis of (1-&gt;4)-beta-linkages between N-acetylmuramic acid and N-acetyl-D-glucosamine residues in a peptidoglycan and between N-acetyl-D-glucosamine residues in chitodextrins.</text>
        <dbReference type="EC" id="3.2.1.17"/>
    </reaction>
</comment>
<comment type="caution">
    <text evidence="8">The sequence shown here is derived from an EMBL/GenBank/DDBJ whole genome shotgun (WGS) entry which is preliminary data.</text>
</comment>